<dbReference type="EMBL" id="LTAY01000034">
    <property type="protein sequence ID" value="OPX48278.1"/>
    <property type="molecule type" value="Genomic_DNA"/>
</dbReference>
<evidence type="ECO:0000256" key="1">
    <source>
        <dbReference type="HAMAP-Rule" id="MF_00652"/>
    </source>
</evidence>
<dbReference type="NCBIfam" id="NF002542">
    <property type="entry name" value="PRK02101.1-3"/>
    <property type="match status" value="1"/>
</dbReference>
<dbReference type="RefSeq" id="WP_080022516.1">
    <property type="nucleotide sequence ID" value="NZ_LTAY01000034.1"/>
</dbReference>
<name>A0A1V4SVS6_9CLOT</name>
<comment type="caution">
    <text evidence="2">The sequence shown here is derived from an EMBL/GenBank/DDBJ whole genome shotgun (WGS) entry which is preliminary data.</text>
</comment>
<dbReference type="PANTHER" id="PTHR30283">
    <property type="entry name" value="PEROXIDE STRESS RESPONSE PROTEIN YAAA"/>
    <property type="match status" value="1"/>
</dbReference>
<evidence type="ECO:0000313" key="3">
    <source>
        <dbReference type="Proteomes" id="UP000191448"/>
    </source>
</evidence>
<evidence type="ECO:0000313" key="2">
    <source>
        <dbReference type="EMBL" id="OPX48278.1"/>
    </source>
</evidence>
<dbReference type="AlphaFoldDB" id="A0A1V4SVS6"/>
<dbReference type="OrthoDB" id="9777133at2"/>
<comment type="similarity">
    <text evidence="1">Belongs to the UPF0246 family.</text>
</comment>
<dbReference type="PANTHER" id="PTHR30283:SF4">
    <property type="entry name" value="PEROXIDE STRESS RESISTANCE PROTEIN YAAA"/>
    <property type="match status" value="1"/>
</dbReference>
<dbReference type="Proteomes" id="UP000191448">
    <property type="component" value="Unassembled WGS sequence"/>
</dbReference>
<gene>
    <name evidence="2" type="ORF">CLTHE_12710</name>
</gene>
<reference evidence="2 3" key="1">
    <citation type="submission" date="2016-02" db="EMBL/GenBank/DDBJ databases">
        <title>Genome sequence of Clostridium thermobutyricum DSM 4928.</title>
        <authorList>
            <person name="Poehlein A."/>
            <person name="Daniel R."/>
        </authorList>
    </citation>
    <scope>NUCLEOTIDE SEQUENCE [LARGE SCALE GENOMIC DNA]</scope>
    <source>
        <strain evidence="2 3">DSM 4928</strain>
    </source>
</reference>
<organism evidence="2 3">
    <name type="scientific">Clostridium thermobutyricum DSM 4928</name>
    <dbReference type="NCBI Taxonomy" id="1121339"/>
    <lineage>
        <taxon>Bacteria</taxon>
        <taxon>Bacillati</taxon>
        <taxon>Bacillota</taxon>
        <taxon>Clostridia</taxon>
        <taxon>Eubacteriales</taxon>
        <taxon>Clostridiaceae</taxon>
        <taxon>Clostridium</taxon>
    </lineage>
</organism>
<proteinExistence type="inferred from homology"/>
<sequence length="255" mass="30044">MLAILSPAKKLLDREFNKSLKYTRTRFDNESIKINNRLKEFNPDELCSLMKISEKLRDDVFSYIHKFSTVDRENLFPCIFYFNGEAFRGLEIESYSEEDLYYANSHLRVLSGLYGVLRPLDLISKYRLEMGTKLNIEDKKNLYEFWGDKIKNTILEDLEKTETNILVNLASEEYSKSVKLNELKGVQVITPVFKEYKNGKYKVVTVHAKRCRGLMATYIMKNKIKTKDELKSFDLEGYIFREDMSNEKEFVYTLG</sequence>
<protein>
    <recommendedName>
        <fullName evidence="1">UPF0246 protein CLTHE_12710</fullName>
    </recommendedName>
</protein>
<accession>A0A1V4SVS6</accession>
<dbReference type="GO" id="GO:0005829">
    <property type="term" value="C:cytosol"/>
    <property type="evidence" value="ECO:0007669"/>
    <property type="project" value="TreeGrafter"/>
</dbReference>
<dbReference type="HAMAP" id="MF_00652">
    <property type="entry name" value="UPF0246"/>
    <property type="match status" value="1"/>
</dbReference>
<dbReference type="GO" id="GO:0033194">
    <property type="term" value="P:response to hydroperoxide"/>
    <property type="evidence" value="ECO:0007669"/>
    <property type="project" value="TreeGrafter"/>
</dbReference>
<dbReference type="InterPro" id="IPR005583">
    <property type="entry name" value="YaaA"/>
</dbReference>
<dbReference type="Pfam" id="PF03883">
    <property type="entry name" value="H2O2_YaaD"/>
    <property type="match status" value="1"/>
</dbReference>